<evidence type="ECO:0000256" key="1">
    <source>
        <dbReference type="SAM" id="MobiDB-lite"/>
    </source>
</evidence>
<name>A0AAE1A4B7_9GAST</name>
<proteinExistence type="predicted"/>
<keyword evidence="2" id="KW-0472">Membrane</keyword>
<evidence type="ECO:0000256" key="2">
    <source>
        <dbReference type="SAM" id="Phobius"/>
    </source>
</evidence>
<dbReference type="EMBL" id="JAWDGP010002725">
    <property type="protein sequence ID" value="KAK3780441.1"/>
    <property type="molecule type" value="Genomic_DNA"/>
</dbReference>
<sequence>MPISLLPYVFTITVIMLCAAPVQSRWCTRLVTYTTTKPYVKQSMCNQSYEESCSFFSFQMCTRYELVPCMKEENKTVTMYKIFESCCPGYRLNPLNNLTCEEIETDNGKEAREKVTTTQYPNTREIQPSPSQVKTKTDLATAHETKTDVAMARETAVSDQDPGPRSAARPVDSGKDRKTFVIPDHGMRPPAQGTQTSANKNSENKSAGYENFDGRVEFYQTESDGKLFGMTKGAYAGIVCSVVFLLCVVVLVSIRLYKRQRKNRLKAQKKQQVELEASQKMMSDTEAKSVA</sequence>
<protein>
    <recommendedName>
        <fullName evidence="6">EMI domain-containing protein</fullName>
    </recommendedName>
</protein>
<evidence type="ECO:0000256" key="3">
    <source>
        <dbReference type="SAM" id="SignalP"/>
    </source>
</evidence>
<accession>A0AAE1A4B7</accession>
<dbReference type="AlphaFoldDB" id="A0AAE1A4B7"/>
<dbReference type="Proteomes" id="UP001283361">
    <property type="component" value="Unassembled WGS sequence"/>
</dbReference>
<keyword evidence="2" id="KW-0812">Transmembrane</keyword>
<organism evidence="4 5">
    <name type="scientific">Elysia crispata</name>
    <name type="common">lettuce slug</name>
    <dbReference type="NCBI Taxonomy" id="231223"/>
    <lineage>
        <taxon>Eukaryota</taxon>
        <taxon>Metazoa</taxon>
        <taxon>Spiralia</taxon>
        <taxon>Lophotrochozoa</taxon>
        <taxon>Mollusca</taxon>
        <taxon>Gastropoda</taxon>
        <taxon>Heterobranchia</taxon>
        <taxon>Euthyneura</taxon>
        <taxon>Panpulmonata</taxon>
        <taxon>Sacoglossa</taxon>
        <taxon>Placobranchoidea</taxon>
        <taxon>Plakobranchidae</taxon>
        <taxon>Elysia</taxon>
    </lineage>
</organism>
<gene>
    <name evidence="4" type="ORF">RRG08_001905</name>
</gene>
<feature type="compositionally biased region" description="Polar residues" evidence="1">
    <location>
        <begin position="192"/>
        <end position="205"/>
    </location>
</feature>
<comment type="caution">
    <text evidence="4">The sequence shown here is derived from an EMBL/GenBank/DDBJ whole genome shotgun (WGS) entry which is preliminary data.</text>
</comment>
<feature type="region of interest" description="Disordered" evidence="1">
    <location>
        <begin position="269"/>
        <end position="291"/>
    </location>
</feature>
<reference evidence="4" key="1">
    <citation type="journal article" date="2023" name="G3 (Bethesda)">
        <title>A reference genome for the long-term kleptoplast-retaining sea slug Elysia crispata morphotype clarki.</title>
        <authorList>
            <person name="Eastman K.E."/>
            <person name="Pendleton A.L."/>
            <person name="Shaikh M.A."/>
            <person name="Suttiyut T."/>
            <person name="Ogas R."/>
            <person name="Tomko P."/>
            <person name="Gavelis G."/>
            <person name="Widhalm J.R."/>
            <person name="Wisecaver J.H."/>
        </authorList>
    </citation>
    <scope>NUCLEOTIDE SEQUENCE</scope>
    <source>
        <strain evidence="4">ECLA1</strain>
    </source>
</reference>
<keyword evidence="2" id="KW-1133">Transmembrane helix</keyword>
<keyword evidence="5" id="KW-1185">Reference proteome</keyword>
<evidence type="ECO:0000313" key="5">
    <source>
        <dbReference type="Proteomes" id="UP001283361"/>
    </source>
</evidence>
<feature type="compositionally biased region" description="Polar residues" evidence="1">
    <location>
        <begin position="116"/>
        <end position="134"/>
    </location>
</feature>
<keyword evidence="3" id="KW-0732">Signal</keyword>
<feature type="compositionally biased region" description="Basic and acidic residues" evidence="1">
    <location>
        <begin position="135"/>
        <end position="147"/>
    </location>
</feature>
<feature type="region of interest" description="Disordered" evidence="1">
    <location>
        <begin position="110"/>
        <end position="209"/>
    </location>
</feature>
<evidence type="ECO:0000313" key="4">
    <source>
        <dbReference type="EMBL" id="KAK3780441.1"/>
    </source>
</evidence>
<feature type="signal peptide" evidence="3">
    <location>
        <begin position="1"/>
        <end position="24"/>
    </location>
</feature>
<feature type="chain" id="PRO_5042033611" description="EMI domain-containing protein" evidence="3">
    <location>
        <begin position="25"/>
        <end position="291"/>
    </location>
</feature>
<evidence type="ECO:0008006" key="6">
    <source>
        <dbReference type="Google" id="ProtNLM"/>
    </source>
</evidence>
<feature type="transmembrane region" description="Helical" evidence="2">
    <location>
        <begin position="234"/>
        <end position="257"/>
    </location>
</feature>